<gene>
    <name evidence="1" type="ORF">A3J61_00210</name>
</gene>
<evidence type="ECO:0000313" key="1">
    <source>
        <dbReference type="EMBL" id="OGI72393.1"/>
    </source>
</evidence>
<dbReference type="EMBL" id="MFUC01000006">
    <property type="protein sequence ID" value="OGI72393.1"/>
    <property type="molecule type" value="Genomic_DNA"/>
</dbReference>
<evidence type="ECO:0008006" key="3">
    <source>
        <dbReference type="Google" id="ProtNLM"/>
    </source>
</evidence>
<organism evidence="1 2">
    <name type="scientific">Candidatus Nomurabacteria bacterium RIFCSPHIGHO2_02_FULL_38_15</name>
    <dbReference type="NCBI Taxonomy" id="1801752"/>
    <lineage>
        <taxon>Bacteria</taxon>
        <taxon>Candidatus Nomuraibacteriota</taxon>
    </lineage>
</organism>
<sequence length="199" mass="21977">MLLRQKIPPWSSAGAQPATMHTKIKLTFFQSLIVMPLMVTNILAGVPGSATIMTGEMNSINLAVTDVRAEKIDKYFKDRNMPLAGYGQKMVDVADKNDIDWRLIPAIAVRESTGGKFACKSKTFNPFGWGSCKIGFKSYDHAIEVLGQNLGGNNPNTKRHYDEKTVDGILKAYNPPSVVPQYASQVIKIMDAIENIELK</sequence>
<dbReference type="STRING" id="1801752.A3J61_00210"/>
<evidence type="ECO:0000313" key="2">
    <source>
        <dbReference type="Proteomes" id="UP000179686"/>
    </source>
</evidence>
<name>A0A1F6VRW3_9BACT</name>
<proteinExistence type="predicted"/>
<comment type="caution">
    <text evidence="1">The sequence shown here is derived from an EMBL/GenBank/DDBJ whole genome shotgun (WGS) entry which is preliminary data.</text>
</comment>
<dbReference type="Proteomes" id="UP000179686">
    <property type="component" value="Unassembled WGS sequence"/>
</dbReference>
<reference evidence="1 2" key="1">
    <citation type="journal article" date="2016" name="Nat. Commun.">
        <title>Thousands of microbial genomes shed light on interconnected biogeochemical processes in an aquifer system.</title>
        <authorList>
            <person name="Anantharaman K."/>
            <person name="Brown C.T."/>
            <person name="Hug L.A."/>
            <person name="Sharon I."/>
            <person name="Castelle C.J."/>
            <person name="Probst A.J."/>
            <person name="Thomas B.C."/>
            <person name="Singh A."/>
            <person name="Wilkins M.J."/>
            <person name="Karaoz U."/>
            <person name="Brodie E.L."/>
            <person name="Williams K.H."/>
            <person name="Hubbard S.S."/>
            <person name="Banfield J.F."/>
        </authorList>
    </citation>
    <scope>NUCLEOTIDE SEQUENCE [LARGE SCALE GENOMIC DNA]</scope>
</reference>
<accession>A0A1F6VRW3</accession>
<protein>
    <recommendedName>
        <fullName evidence="3">Mannosyl-glycoprotein endo-beta-N-acetylglucosamidase-like domain-containing protein</fullName>
    </recommendedName>
</protein>
<dbReference type="AlphaFoldDB" id="A0A1F6VRW3"/>